<feature type="transmembrane region" description="Helical" evidence="9">
    <location>
        <begin position="215"/>
        <end position="237"/>
    </location>
</feature>
<dbReference type="PANTHER" id="PTHR11795">
    <property type="entry name" value="BRANCHED-CHAIN AMINO ACID TRANSPORT SYSTEM PERMEASE PROTEIN LIVH"/>
    <property type="match status" value="1"/>
</dbReference>
<evidence type="ECO:0000256" key="3">
    <source>
        <dbReference type="ARBA" id="ARBA00022475"/>
    </source>
</evidence>
<feature type="transmembrane region" description="Helical" evidence="9">
    <location>
        <begin position="186"/>
        <end position="208"/>
    </location>
</feature>
<protein>
    <submittedName>
        <fullName evidence="10">Branched-chain amino acid ABC-type transport system, permease component</fullName>
    </submittedName>
</protein>
<evidence type="ECO:0000256" key="9">
    <source>
        <dbReference type="SAM" id="Phobius"/>
    </source>
</evidence>
<organism evidence="10 11">
    <name type="scientific">Syntrophaceticus schinkii</name>
    <dbReference type="NCBI Taxonomy" id="499207"/>
    <lineage>
        <taxon>Bacteria</taxon>
        <taxon>Bacillati</taxon>
        <taxon>Bacillota</taxon>
        <taxon>Clostridia</taxon>
        <taxon>Thermoanaerobacterales</taxon>
        <taxon>Thermoanaerobacterales Family III. Incertae Sedis</taxon>
        <taxon>Syntrophaceticus</taxon>
    </lineage>
</organism>
<dbReference type="InterPro" id="IPR052157">
    <property type="entry name" value="BCAA_transport_permease"/>
</dbReference>
<evidence type="ECO:0000256" key="4">
    <source>
        <dbReference type="ARBA" id="ARBA00022692"/>
    </source>
</evidence>
<accession>A0A0B7MM11</accession>
<keyword evidence="11" id="KW-1185">Reference proteome</keyword>
<gene>
    <name evidence="10" type="ORF">SSCH_340012</name>
</gene>
<dbReference type="GO" id="GO:0022857">
    <property type="term" value="F:transmembrane transporter activity"/>
    <property type="evidence" value="ECO:0007669"/>
    <property type="project" value="InterPro"/>
</dbReference>
<keyword evidence="4 9" id="KW-0812">Transmembrane</keyword>
<dbReference type="AlphaFoldDB" id="A0A0B7MM11"/>
<proteinExistence type="inferred from homology"/>
<evidence type="ECO:0000313" key="10">
    <source>
        <dbReference type="EMBL" id="CEO89016.1"/>
    </source>
</evidence>
<sequence>MLGAYFGFFAFTSLHLGPIGCILVAGLGTFLVGYLTEKLVFLQMRKYGRGDWVMNTFLVTVGISVVLQNLAKLLWTANYRGIPALWGGVAKIGTLTIAVDRVMALVIAVIAIAFLWFFLEKTKVGRAIRAVSQNEAGAMLLGINLKNIYALTLAVGCAMAGIAGACLLSVTPAYPTVGLVPLYKAWFVVILVGMGNVEGSIVGGLLVGLLETVSYYFLGAGWQDSVSLLVIALILLFKPSGLFGGKAGVQTAWER</sequence>
<evidence type="ECO:0000256" key="7">
    <source>
        <dbReference type="ARBA" id="ARBA00023136"/>
    </source>
</evidence>
<keyword evidence="2" id="KW-0813">Transport</keyword>
<evidence type="ECO:0000256" key="6">
    <source>
        <dbReference type="ARBA" id="ARBA00022989"/>
    </source>
</evidence>
<keyword evidence="5" id="KW-0029">Amino-acid transport</keyword>
<dbReference type="GO" id="GO:0005886">
    <property type="term" value="C:plasma membrane"/>
    <property type="evidence" value="ECO:0007669"/>
    <property type="project" value="UniProtKB-SubCell"/>
</dbReference>
<keyword evidence="3" id="KW-1003">Cell membrane</keyword>
<dbReference type="Pfam" id="PF02653">
    <property type="entry name" value="BPD_transp_2"/>
    <property type="match status" value="1"/>
</dbReference>
<dbReference type="InterPro" id="IPR001851">
    <property type="entry name" value="ABC_transp_permease"/>
</dbReference>
<dbReference type="CDD" id="cd06582">
    <property type="entry name" value="TM_PBP1_LivH_like"/>
    <property type="match status" value="1"/>
</dbReference>
<dbReference type="PANTHER" id="PTHR11795:SF445">
    <property type="entry name" value="AMINO ACID ABC TRANSPORTER PERMEASE PROTEIN"/>
    <property type="match status" value="1"/>
</dbReference>
<feature type="transmembrane region" description="Helical" evidence="9">
    <location>
        <begin position="148"/>
        <end position="174"/>
    </location>
</feature>
<keyword evidence="7 9" id="KW-0472">Membrane</keyword>
<evidence type="ECO:0000256" key="1">
    <source>
        <dbReference type="ARBA" id="ARBA00004651"/>
    </source>
</evidence>
<name>A0A0B7MM11_9FIRM</name>
<reference evidence="11" key="1">
    <citation type="submission" date="2015-01" db="EMBL/GenBank/DDBJ databases">
        <authorList>
            <person name="Manzoor Shahid"/>
            <person name="Zubair Saima"/>
        </authorList>
    </citation>
    <scope>NUCLEOTIDE SEQUENCE [LARGE SCALE GENOMIC DNA]</scope>
    <source>
        <strain evidence="11">Sp3</strain>
    </source>
</reference>
<dbReference type="RefSeq" id="WP_044665067.1">
    <property type="nucleotide sequence ID" value="NZ_CDRZ01000230.1"/>
</dbReference>
<dbReference type="EMBL" id="CDRZ01000230">
    <property type="protein sequence ID" value="CEO89016.1"/>
    <property type="molecule type" value="Genomic_DNA"/>
</dbReference>
<dbReference type="GO" id="GO:0006865">
    <property type="term" value="P:amino acid transport"/>
    <property type="evidence" value="ECO:0007669"/>
    <property type="project" value="UniProtKB-KW"/>
</dbReference>
<evidence type="ECO:0000313" key="11">
    <source>
        <dbReference type="Proteomes" id="UP000046155"/>
    </source>
</evidence>
<evidence type="ECO:0000256" key="8">
    <source>
        <dbReference type="ARBA" id="ARBA00037998"/>
    </source>
</evidence>
<feature type="transmembrane region" description="Helical" evidence="9">
    <location>
        <begin position="6"/>
        <end position="35"/>
    </location>
</feature>
<evidence type="ECO:0000256" key="5">
    <source>
        <dbReference type="ARBA" id="ARBA00022970"/>
    </source>
</evidence>
<feature type="transmembrane region" description="Helical" evidence="9">
    <location>
        <begin position="95"/>
        <end position="119"/>
    </location>
</feature>
<comment type="subcellular location">
    <subcellularLocation>
        <location evidence="1">Cell membrane</location>
        <topology evidence="1">Multi-pass membrane protein</topology>
    </subcellularLocation>
</comment>
<comment type="similarity">
    <text evidence="8">Belongs to the binding-protein-dependent transport system permease family. LivHM subfamily.</text>
</comment>
<keyword evidence="6 9" id="KW-1133">Transmembrane helix</keyword>
<feature type="transmembrane region" description="Helical" evidence="9">
    <location>
        <begin position="56"/>
        <end position="75"/>
    </location>
</feature>
<dbReference type="Proteomes" id="UP000046155">
    <property type="component" value="Unassembled WGS sequence"/>
</dbReference>
<evidence type="ECO:0000256" key="2">
    <source>
        <dbReference type="ARBA" id="ARBA00022448"/>
    </source>
</evidence>